<evidence type="ECO:0000313" key="1">
    <source>
        <dbReference type="EMBL" id="AJA53638.1"/>
    </source>
</evidence>
<protein>
    <submittedName>
        <fullName evidence="1">Uncharacterized protein</fullName>
    </submittedName>
</protein>
<evidence type="ECO:0000313" key="2">
    <source>
        <dbReference type="EMBL" id="KRU14336.1"/>
    </source>
</evidence>
<dbReference type="eggNOG" id="ENOG503276K">
    <property type="taxonomic scope" value="Bacteria"/>
</dbReference>
<evidence type="ECO:0000313" key="3">
    <source>
        <dbReference type="Proteomes" id="UP000028042"/>
    </source>
</evidence>
<dbReference type="PATRIC" id="fig|1262449.3.peg.2467"/>
<dbReference type="GeneID" id="93075690"/>
<reference evidence="1 4" key="1">
    <citation type="journal article" date="2015" name="Genome Announc.">
        <title>Complete Genome Sequence of the Nitrogen-Fixing and Solvent-Producing Clostridium pasteurianum DSM 525.</title>
        <authorList>
            <person name="Poehlein A."/>
            <person name="Grosse-Honebrink A."/>
            <person name="Zhang Y."/>
            <person name="Minton N.P."/>
            <person name="Daniel R."/>
        </authorList>
    </citation>
    <scope>NUCLEOTIDE SEQUENCE [LARGE SCALE GENOMIC DNA]</scope>
    <source>
        <strain evidence="1">DSM 525</strain>
        <strain evidence="4">DSM 525 / ATCC 6013</strain>
    </source>
</reference>
<dbReference type="EMBL" id="JPGY02000001">
    <property type="protein sequence ID" value="KRU14336.1"/>
    <property type="molecule type" value="Genomic_DNA"/>
</dbReference>
<dbReference type="KEGG" id="cpat:CLPA_c35940"/>
<dbReference type="RefSeq" id="WP_003445720.1">
    <property type="nucleotide sequence ID" value="NZ_ANZB01000008.1"/>
</dbReference>
<organism evidence="1 4">
    <name type="scientific">Clostridium pasteurianum DSM 525 = ATCC 6013</name>
    <dbReference type="NCBI Taxonomy" id="1262449"/>
    <lineage>
        <taxon>Bacteria</taxon>
        <taxon>Bacillati</taxon>
        <taxon>Bacillota</taxon>
        <taxon>Clostridia</taxon>
        <taxon>Eubacteriales</taxon>
        <taxon>Clostridiaceae</taxon>
        <taxon>Clostridium</taxon>
    </lineage>
</organism>
<dbReference type="Proteomes" id="UP000030905">
    <property type="component" value="Chromosome"/>
</dbReference>
<reference evidence="2" key="2">
    <citation type="submission" date="2015-10" db="EMBL/GenBank/DDBJ databases">
        <title>Improved Draft Genome Sequence of Clostridium pasteurianum Strain ATCC 6013 (DSM 525) Using a Hybrid Next-Generation Sequencing Approach.</title>
        <authorList>
            <person name="Pyne M.E."/>
            <person name="Utturkar S.M."/>
            <person name="Brown S.D."/>
            <person name="Moo-Young M."/>
            <person name="Chung D.A."/>
            <person name="Chou P.C."/>
        </authorList>
    </citation>
    <scope>NUCLEOTIDE SEQUENCE</scope>
    <source>
        <strain evidence="2">ATCC 6013</strain>
    </source>
</reference>
<accession>A0A0H3JBF7</accession>
<proteinExistence type="predicted"/>
<gene>
    <name evidence="1" type="ORF">CLPA_c35940</name>
    <name evidence="2" type="ORF">CP6013_03594</name>
</gene>
<dbReference type="AlphaFoldDB" id="A0A0H3JBF7"/>
<sequence>MYTFISNSQDKISKYLFNLISNLNESGKFINGIIDELLMVNKFNKNGHFLKFINHFNSGNFFMLKCEGYLKCLIDSKFYDPPLLTYFINEINMSLDKFSKCFVYFDTIKINYKAVANEDLDKLIKEINNFIGILKVIKDILKLYNLPS</sequence>
<dbReference type="EMBL" id="CP009268">
    <property type="protein sequence ID" value="AJA53638.1"/>
    <property type="molecule type" value="Genomic_DNA"/>
</dbReference>
<evidence type="ECO:0000313" key="4">
    <source>
        <dbReference type="Proteomes" id="UP000030905"/>
    </source>
</evidence>
<name>A0A0H3JBF7_CLOPA</name>
<dbReference type="Proteomes" id="UP000028042">
    <property type="component" value="Unassembled WGS sequence"/>
</dbReference>
<keyword evidence="4" id="KW-1185">Reference proteome</keyword>
<dbReference type="KEGG" id="cpae:CPAST_c35940"/>
<reference evidence="2 3" key="3">
    <citation type="journal article" name="Genome Announc.">
        <title>Improved Draft Genome Sequence of Clostridium pasteurianum Strain ATCC 6013 (DSM 525) Using a Hybrid Next-Generation Sequencing Approach.</title>
        <authorList>
            <person name="Pyne M.E."/>
            <person name="Utturkar S."/>
            <person name="Brown S.D."/>
            <person name="Moo-Young M."/>
            <person name="Chung D.A."/>
            <person name="Chou C.P."/>
        </authorList>
    </citation>
    <scope>NUCLEOTIDE SEQUENCE [LARGE SCALE GENOMIC DNA]</scope>
    <source>
        <strain evidence="2 3">ATCC 6013</strain>
    </source>
</reference>